<dbReference type="PANTHER" id="PTHR48111:SF73">
    <property type="entry name" value="ALKALINE PHOSPHATASE SYNTHESIS TRANSCRIPTIONAL REGULATORY PROTEIN PHOP"/>
    <property type="match status" value="1"/>
</dbReference>
<keyword evidence="1" id="KW-0678">Repressor</keyword>
<dbReference type="SUPFAM" id="SSF46894">
    <property type="entry name" value="C-terminal effector domain of the bipartite response regulators"/>
    <property type="match status" value="1"/>
</dbReference>
<dbReference type="Gene3D" id="3.40.50.2300">
    <property type="match status" value="1"/>
</dbReference>
<evidence type="ECO:0000256" key="10">
    <source>
        <dbReference type="PROSITE-ProRule" id="PRU01091"/>
    </source>
</evidence>
<keyword evidence="3" id="KW-0902">Two-component regulatory system</keyword>
<dbReference type="InterPro" id="IPR036388">
    <property type="entry name" value="WH-like_DNA-bd_sf"/>
</dbReference>
<dbReference type="Gene3D" id="6.10.250.690">
    <property type="match status" value="1"/>
</dbReference>
<organism evidence="13 14">
    <name type="scientific">Vagococcus fluvialis bH819</name>
    <dbReference type="NCBI Taxonomy" id="1255619"/>
    <lineage>
        <taxon>Bacteria</taxon>
        <taxon>Bacillati</taxon>
        <taxon>Bacillota</taxon>
        <taxon>Bacilli</taxon>
        <taxon>Lactobacillales</taxon>
        <taxon>Enterococcaceae</taxon>
        <taxon>Vagococcus</taxon>
    </lineage>
</organism>
<dbReference type="SMART" id="SM00862">
    <property type="entry name" value="Trans_reg_C"/>
    <property type="match status" value="1"/>
</dbReference>
<sequence length="227" mass="25765">MKILIVDDEPNILEIIDAYLVASHYTVITANNGIMALEKFEQHSPDLVVLDLMLPDIDGLSVAKKIREASETPIIMLTAKSKEDDILTGLRLGADDYMVKPFSPKELVARIETVLRRVPTREEIKTIVINKELMIYVEARQVIRMGNEIKLTASEFDIFYTLASNPTKVFSRSDLIETVKGYDFEGFDRSIDSHVKNLRHKIELNPKVPKYILTVHGVGYRFGSDVK</sequence>
<dbReference type="GO" id="GO:0005829">
    <property type="term" value="C:cytosol"/>
    <property type="evidence" value="ECO:0007669"/>
    <property type="project" value="TreeGrafter"/>
</dbReference>
<dbReference type="Pfam" id="PF00486">
    <property type="entry name" value="Trans_reg_C"/>
    <property type="match status" value="1"/>
</dbReference>
<dbReference type="InterPro" id="IPR039420">
    <property type="entry name" value="WalR-like"/>
</dbReference>
<evidence type="ECO:0000256" key="2">
    <source>
        <dbReference type="ARBA" id="ARBA00022553"/>
    </source>
</evidence>
<dbReference type="FunFam" id="3.40.50.2300:FF:000001">
    <property type="entry name" value="DNA-binding response regulator PhoB"/>
    <property type="match status" value="1"/>
</dbReference>
<dbReference type="PROSITE" id="PS51755">
    <property type="entry name" value="OMPR_PHOB"/>
    <property type="match status" value="1"/>
</dbReference>
<dbReference type="PROSITE" id="PS50110">
    <property type="entry name" value="RESPONSE_REGULATORY"/>
    <property type="match status" value="1"/>
</dbReference>
<dbReference type="InterPro" id="IPR001789">
    <property type="entry name" value="Sig_transdc_resp-reg_receiver"/>
</dbReference>
<proteinExistence type="predicted"/>
<dbReference type="OrthoDB" id="9790442at2"/>
<evidence type="ECO:0000259" key="12">
    <source>
        <dbReference type="PROSITE" id="PS51755"/>
    </source>
</evidence>
<evidence type="ECO:0000256" key="4">
    <source>
        <dbReference type="ARBA" id="ARBA00023015"/>
    </source>
</evidence>
<feature type="modified residue" description="4-aspartylphosphate" evidence="9">
    <location>
        <position position="51"/>
    </location>
</feature>
<accession>A0A1X6WLC3</accession>
<dbReference type="Gene3D" id="1.10.10.10">
    <property type="entry name" value="Winged helix-like DNA-binding domain superfamily/Winged helix DNA-binding domain"/>
    <property type="match status" value="1"/>
</dbReference>
<dbReference type="PANTHER" id="PTHR48111">
    <property type="entry name" value="REGULATOR OF RPOS"/>
    <property type="match status" value="1"/>
</dbReference>
<dbReference type="GO" id="GO:0032993">
    <property type="term" value="C:protein-DNA complex"/>
    <property type="evidence" value="ECO:0007669"/>
    <property type="project" value="TreeGrafter"/>
</dbReference>
<evidence type="ECO:0000256" key="8">
    <source>
        <dbReference type="ARBA" id="ARBA00023316"/>
    </source>
</evidence>
<keyword evidence="4" id="KW-0805">Transcription regulation</keyword>
<dbReference type="RefSeq" id="WP_086950772.1">
    <property type="nucleotide sequence ID" value="NZ_FWFD01000007.1"/>
</dbReference>
<dbReference type="AlphaFoldDB" id="A0A1X6WLC3"/>
<evidence type="ECO:0000256" key="9">
    <source>
        <dbReference type="PROSITE-ProRule" id="PRU00169"/>
    </source>
</evidence>
<evidence type="ECO:0000256" key="6">
    <source>
        <dbReference type="ARBA" id="ARBA00023159"/>
    </source>
</evidence>
<evidence type="ECO:0000256" key="7">
    <source>
        <dbReference type="ARBA" id="ARBA00023163"/>
    </source>
</evidence>
<dbReference type="InterPro" id="IPR016032">
    <property type="entry name" value="Sig_transdc_resp-reg_C-effctor"/>
</dbReference>
<keyword evidence="7" id="KW-0804">Transcription</keyword>
<gene>
    <name evidence="13" type="ORF">FM121_03480</name>
</gene>
<keyword evidence="2 9" id="KW-0597">Phosphoprotein</keyword>
<dbReference type="InterPro" id="IPR001867">
    <property type="entry name" value="OmpR/PhoB-type_DNA-bd"/>
</dbReference>
<reference evidence="14" key="1">
    <citation type="submission" date="2017-02" db="EMBL/GenBank/DDBJ databases">
        <authorList>
            <person name="Dridi B."/>
        </authorList>
    </citation>
    <scope>NUCLEOTIDE SEQUENCE [LARGE SCALE GENOMIC DNA]</scope>
    <source>
        <strain evidence="14">bH819</strain>
    </source>
</reference>
<evidence type="ECO:0000256" key="3">
    <source>
        <dbReference type="ARBA" id="ARBA00023012"/>
    </source>
</evidence>
<dbReference type="GO" id="GO:0071555">
    <property type="term" value="P:cell wall organization"/>
    <property type="evidence" value="ECO:0007669"/>
    <property type="project" value="UniProtKB-KW"/>
</dbReference>
<dbReference type="SMART" id="SM00448">
    <property type="entry name" value="REC"/>
    <property type="match status" value="1"/>
</dbReference>
<dbReference type="GO" id="GO:0006355">
    <property type="term" value="P:regulation of DNA-templated transcription"/>
    <property type="evidence" value="ECO:0007669"/>
    <property type="project" value="InterPro"/>
</dbReference>
<evidence type="ECO:0000313" key="13">
    <source>
        <dbReference type="EMBL" id="SLM85133.1"/>
    </source>
</evidence>
<dbReference type="Pfam" id="PF00072">
    <property type="entry name" value="Response_reg"/>
    <property type="match status" value="1"/>
</dbReference>
<dbReference type="CDD" id="cd00383">
    <property type="entry name" value="trans_reg_C"/>
    <property type="match status" value="1"/>
</dbReference>
<keyword evidence="8" id="KW-0961">Cell wall biogenesis/degradation</keyword>
<feature type="domain" description="OmpR/PhoB-type" evidence="12">
    <location>
        <begin position="124"/>
        <end position="224"/>
    </location>
</feature>
<keyword evidence="6" id="KW-0010">Activator</keyword>
<dbReference type="CDD" id="cd17574">
    <property type="entry name" value="REC_OmpR"/>
    <property type="match status" value="1"/>
</dbReference>
<feature type="DNA-binding region" description="OmpR/PhoB-type" evidence="10">
    <location>
        <begin position="124"/>
        <end position="224"/>
    </location>
</feature>
<keyword evidence="14" id="KW-1185">Reference proteome</keyword>
<dbReference type="FunFam" id="1.10.10.10:FF:000018">
    <property type="entry name" value="DNA-binding response regulator ResD"/>
    <property type="match status" value="1"/>
</dbReference>
<keyword evidence="5 10" id="KW-0238">DNA-binding</keyword>
<evidence type="ECO:0000259" key="11">
    <source>
        <dbReference type="PROSITE" id="PS50110"/>
    </source>
</evidence>
<dbReference type="SUPFAM" id="SSF52172">
    <property type="entry name" value="CheY-like"/>
    <property type="match status" value="1"/>
</dbReference>
<feature type="domain" description="Response regulatory" evidence="11">
    <location>
        <begin position="2"/>
        <end position="115"/>
    </location>
</feature>
<dbReference type="InterPro" id="IPR011006">
    <property type="entry name" value="CheY-like_superfamily"/>
</dbReference>
<dbReference type="GO" id="GO:0000976">
    <property type="term" value="F:transcription cis-regulatory region binding"/>
    <property type="evidence" value="ECO:0007669"/>
    <property type="project" value="TreeGrafter"/>
</dbReference>
<evidence type="ECO:0000256" key="1">
    <source>
        <dbReference type="ARBA" id="ARBA00022491"/>
    </source>
</evidence>
<name>A0A1X6WLC3_9ENTE</name>
<evidence type="ECO:0000256" key="5">
    <source>
        <dbReference type="ARBA" id="ARBA00023125"/>
    </source>
</evidence>
<evidence type="ECO:0000313" key="14">
    <source>
        <dbReference type="Proteomes" id="UP000195918"/>
    </source>
</evidence>
<dbReference type="Proteomes" id="UP000195918">
    <property type="component" value="Unassembled WGS sequence"/>
</dbReference>
<dbReference type="GO" id="GO:0000156">
    <property type="term" value="F:phosphorelay response regulator activity"/>
    <property type="evidence" value="ECO:0007669"/>
    <property type="project" value="TreeGrafter"/>
</dbReference>
<dbReference type="EMBL" id="FWFD01000007">
    <property type="protein sequence ID" value="SLM85133.1"/>
    <property type="molecule type" value="Genomic_DNA"/>
</dbReference>
<protein>
    <submittedName>
        <fullName evidence="13">Phosphate regulon transcriptional regulatory protein PhoB (SphR)</fullName>
    </submittedName>
</protein>